<accession>A0A067D357</accession>
<dbReference type="AlphaFoldDB" id="A0A067D357"/>
<gene>
    <name evidence="1" type="ORF">CISIN_1g048264mg</name>
</gene>
<evidence type="ECO:0000313" key="1">
    <source>
        <dbReference type="EMBL" id="KDO37414.1"/>
    </source>
</evidence>
<protein>
    <submittedName>
        <fullName evidence="1">Uncharacterized protein</fullName>
    </submittedName>
</protein>
<sequence>MKPLISYATEYKWADKKSLSKGQRTDKKEVDALPLLLSLEASPTWLVPPSGSADFAWSLFLPETQFPFLENLYESEEKLWAGFVEEESTD</sequence>
<reference evidence="1 2" key="1">
    <citation type="submission" date="2014-04" db="EMBL/GenBank/DDBJ databases">
        <authorList>
            <consortium name="International Citrus Genome Consortium"/>
            <person name="Gmitter F."/>
            <person name="Chen C."/>
            <person name="Farmerie W."/>
            <person name="Harkins T."/>
            <person name="Desany B."/>
            <person name="Mohiuddin M."/>
            <person name="Kodira C."/>
            <person name="Borodovsky M."/>
            <person name="Lomsadze A."/>
            <person name="Burns P."/>
            <person name="Jenkins J."/>
            <person name="Prochnik S."/>
            <person name="Shu S."/>
            <person name="Chapman J."/>
            <person name="Pitluck S."/>
            <person name="Schmutz J."/>
            <person name="Rokhsar D."/>
        </authorList>
    </citation>
    <scope>NUCLEOTIDE SEQUENCE</scope>
</reference>
<organism evidence="1 2">
    <name type="scientific">Citrus sinensis</name>
    <name type="common">Sweet orange</name>
    <name type="synonym">Citrus aurantium var. sinensis</name>
    <dbReference type="NCBI Taxonomy" id="2711"/>
    <lineage>
        <taxon>Eukaryota</taxon>
        <taxon>Viridiplantae</taxon>
        <taxon>Streptophyta</taxon>
        <taxon>Embryophyta</taxon>
        <taxon>Tracheophyta</taxon>
        <taxon>Spermatophyta</taxon>
        <taxon>Magnoliopsida</taxon>
        <taxon>eudicotyledons</taxon>
        <taxon>Gunneridae</taxon>
        <taxon>Pentapetalae</taxon>
        <taxon>rosids</taxon>
        <taxon>malvids</taxon>
        <taxon>Sapindales</taxon>
        <taxon>Rutaceae</taxon>
        <taxon>Aurantioideae</taxon>
        <taxon>Citrus</taxon>
    </lineage>
</organism>
<name>A0A067D357_CITSI</name>
<proteinExistence type="predicted"/>
<dbReference type="EMBL" id="KK790792">
    <property type="protein sequence ID" value="KDO37414.1"/>
    <property type="molecule type" value="Genomic_DNA"/>
</dbReference>
<keyword evidence="2" id="KW-1185">Reference proteome</keyword>
<dbReference type="Proteomes" id="UP000027120">
    <property type="component" value="Unassembled WGS sequence"/>
</dbReference>
<evidence type="ECO:0000313" key="2">
    <source>
        <dbReference type="Proteomes" id="UP000027120"/>
    </source>
</evidence>